<dbReference type="PANTHER" id="PTHR38433">
    <property type="match status" value="1"/>
</dbReference>
<organism evidence="1 2">
    <name type="scientific">Halobacillus shinanisalinarum</name>
    <dbReference type="NCBI Taxonomy" id="2932258"/>
    <lineage>
        <taxon>Bacteria</taxon>
        <taxon>Bacillati</taxon>
        <taxon>Bacillota</taxon>
        <taxon>Bacilli</taxon>
        <taxon>Bacillales</taxon>
        <taxon>Bacillaceae</taxon>
        <taxon>Halobacillus</taxon>
    </lineage>
</organism>
<proteinExistence type="predicted"/>
<name>A0ABY4GY69_9BACI</name>
<accession>A0ABY4GY69</accession>
<evidence type="ECO:0000313" key="2">
    <source>
        <dbReference type="Proteomes" id="UP000831880"/>
    </source>
</evidence>
<gene>
    <name evidence="1" type="ORF">MUO14_21555</name>
</gene>
<sequence>MAKAIRNIKRLEVSREEQIEKDVSEVKEAVADNKDAILKGIKLLQALDEGGTLDSAYAFTRSKKQALGYVANELNKDQYASLIENLPEMIFLLGDLDMKSLREVTGRVNQGIEQMNADDHAKKTSVFELAKALKDPEINRSITMMMQFLKGMGRE</sequence>
<dbReference type="InterPro" id="IPR012440">
    <property type="entry name" value="DUF1641"/>
</dbReference>
<keyword evidence="2" id="KW-1185">Reference proteome</keyword>
<dbReference type="Proteomes" id="UP000831880">
    <property type="component" value="Chromosome"/>
</dbReference>
<dbReference type="PANTHER" id="PTHR38433:SF1">
    <property type="entry name" value="DUF1641 DOMAIN-CONTAINING PROTEIN"/>
    <property type="match status" value="1"/>
</dbReference>
<dbReference type="EMBL" id="CP095074">
    <property type="protein sequence ID" value="UOQ92956.1"/>
    <property type="molecule type" value="Genomic_DNA"/>
</dbReference>
<dbReference type="Pfam" id="PF07849">
    <property type="entry name" value="DUF1641"/>
    <property type="match status" value="1"/>
</dbReference>
<reference evidence="1 2" key="1">
    <citation type="submission" date="2022-04" db="EMBL/GenBank/DDBJ databases">
        <title>Halobacillus sp. isolated from saltern.</title>
        <authorList>
            <person name="Won M."/>
            <person name="Lee C.-M."/>
            <person name="Woen H.-Y."/>
            <person name="Kwon S.-W."/>
        </authorList>
    </citation>
    <scope>NUCLEOTIDE SEQUENCE [LARGE SCALE GENOMIC DNA]</scope>
    <source>
        <strain evidence="1 2">SSTM10-2</strain>
    </source>
</reference>
<evidence type="ECO:0000313" key="1">
    <source>
        <dbReference type="EMBL" id="UOQ92956.1"/>
    </source>
</evidence>
<protein>
    <submittedName>
        <fullName evidence="1">DUF1641 domain-containing protein</fullName>
    </submittedName>
</protein>
<dbReference type="RefSeq" id="WP_244752560.1">
    <property type="nucleotide sequence ID" value="NZ_CP095074.1"/>
</dbReference>